<dbReference type="InterPro" id="IPR036388">
    <property type="entry name" value="WH-like_DNA-bd_sf"/>
</dbReference>
<evidence type="ECO:0000313" key="7">
    <source>
        <dbReference type="EMBL" id="ACJ31496.1"/>
    </source>
</evidence>
<evidence type="ECO:0000256" key="5">
    <source>
        <dbReference type="ARBA" id="ARBA00023163"/>
    </source>
</evidence>
<sequence length="482" mass="54723">MAVFKYRKIVDEITTAIELGQLTGKLMSVRALAKQKKLGVSTVVQAYHELERLGWIVAKPKRGYFVISTVRAKPPNYGRQINRVLAGLSLDKAVQYSFNDNDILPLSCTAPSTVIDPEQLLGQLHKKALAKRPYKLWMQDPIEGVSEFRLAICQHLSRSQQHFRYDQLLITNGRQEGLLLALIAAKALNRPIAVESPMSFYFQTMLKQFNAEVVEIPMQADYRDELALMSTAYNSQAFATYLVNPNFADPTGRVLSVSEKELLIEWAEQRDVTLIEYDRGELHFDNERPVTIASLVKEQSSCRVICIADFYDTISPSISLGYLVCINSFDECQFAKQTVAEEPSIVLQYMLQQMMQSGRYQKHLRHLRNQLKQNYTATIALLRPHLAAINTEQLYISQPAGGPCIWFKLPNNLSSHVLWHKMVEKKLSIAPGAMFTLGEGYDNFFRVTFALPWNESMIKGISLLGEIVAEFIAEQDKCKTIE</sequence>
<dbReference type="CDD" id="cd07377">
    <property type="entry name" value="WHTH_GntR"/>
    <property type="match status" value="1"/>
</dbReference>
<evidence type="ECO:0000256" key="1">
    <source>
        <dbReference type="ARBA" id="ARBA00005384"/>
    </source>
</evidence>
<evidence type="ECO:0000313" key="8">
    <source>
        <dbReference type="Proteomes" id="UP000000753"/>
    </source>
</evidence>
<dbReference type="EMBL" id="CP000472">
    <property type="protein sequence ID" value="ACJ31496.1"/>
    <property type="molecule type" value="Genomic_DNA"/>
</dbReference>
<gene>
    <name evidence="7" type="ordered locus">swp_4874</name>
</gene>
<keyword evidence="4" id="KW-0238">DNA-binding</keyword>
<dbReference type="InterPro" id="IPR015424">
    <property type="entry name" value="PyrdxlP-dep_Trfase"/>
</dbReference>
<dbReference type="Pfam" id="PF00392">
    <property type="entry name" value="GntR"/>
    <property type="match status" value="1"/>
</dbReference>
<comment type="similarity">
    <text evidence="1">In the C-terminal section; belongs to the class-I pyridoxal-phosphate-dependent aminotransferase family.</text>
</comment>
<name>B8CV20_SHEPW</name>
<evidence type="ECO:0000259" key="6">
    <source>
        <dbReference type="SMART" id="SM00345"/>
    </source>
</evidence>
<keyword evidence="2" id="KW-0663">Pyridoxal phosphate</keyword>
<dbReference type="SUPFAM" id="SSF46785">
    <property type="entry name" value="Winged helix' DNA-binding domain"/>
    <property type="match status" value="1"/>
</dbReference>
<dbReference type="InterPro" id="IPR000524">
    <property type="entry name" value="Tscrpt_reg_HTH_GntR"/>
</dbReference>
<accession>B8CV20</accession>
<dbReference type="GO" id="GO:0003700">
    <property type="term" value="F:DNA-binding transcription factor activity"/>
    <property type="evidence" value="ECO:0007669"/>
    <property type="project" value="InterPro"/>
</dbReference>
<dbReference type="GO" id="GO:0008483">
    <property type="term" value="F:transaminase activity"/>
    <property type="evidence" value="ECO:0007669"/>
    <property type="project" value="UniProtKB-KW"/>
</dbReference>
<dbReference type="Proteomes" id="UP000000753">
    <property type="component" value="Chromosome"/>
</dbReference>
<dbReference type="InterPro" id="IPR004839">
    <property type="entry name" value="Aminotransferase_I/II_large"/>
</dbReference>
<reference evidence="7 8" key="1">
    <citation type="journal article" date="2008" name="PLoS ONE">
        <title>Environmental adaptation: genomic analysis of the piezotolerant and psychrotolerant deep-sea iron reducing bacterium Shewanella piezotolerans WP3.</title>
        <authorList>
            <person name="Wang F."/>
            <person name="Wang J."/>
            <person name="Jian H."/>
            <person name="Zhang B."/>
            <person name="Li S."/>
            <person name="Wang F."/>
            <person name="Zeng X."/>
            <person name="Gao L."/>
            <person name="Bartlett D.H."/>
            <person name="Yu J."/>
            <person name="Hu S."/>
            <person name="Xiao X."/>
        </authorList>
    </citation>
    <scope>NUCLEOTIDE SEQUENCE [LARGE SCALE GENOMIC DNA]</scope>
    <source>
        <strain evidence="8">WP3 / JCM 13877</strain>
    </source>
</reference>
<dbReference type="RefSeq" id="WP_020914826.1">
    <property type="nucleotide sequence ID" value="NC_011566.1"/>
</dbReference>
<evidence type="ECO:0000256" key="4">
    <source>
        <dbReference type="ARBA" id="ARBA00023125"/>
    </source>
</evidence>
<dbReference type="PANTHER" id="PTHR46577">
    <property type="entry name" value="HTH-TYPE TRANSCRIPTIONAL REGULATORY PROTEIN GABR"/>
    <property type="match status" value="1"/>
</dbReference>
<keyword evidence="3" id="KW-0805">Transcription regulation</keyword>
<protein>
    <submittedName>
        <fullName evidence="7">Aminotransferase/transcriptional regulator, GntR family</fullName>
    </submittedName>
</protein>
<keyword evidence="7" id="KW-0808">Transferase</keyword>
<dbReference type="SMART" id="SM00345">
    <property type="entry name" value="HTH_GNTR"/>
    <property type="match status" value="1"/>
</dbReference>
<dbReference type="STRING" id="225849.swp_4874"/>
<dbReference type="Pfam" id="PF00155">
    <property type="entry name" value="Aminotran_1_2"/>
    <property type="match status" value="1"/>
</dbReference>
<dbReference type="GO" id="GO:0030170">
    <property type="term" value="F:pyridoxal phosphate binding"/>
    <property type="evidence" value="ECO:0007669"/>
    <property type="project" value="InterPro"/>
</dbReference>
<dbReference type="CDD" id="cd00609">
    <property type="entry name" value="AAT_like"/>
    <property type="match status" value="1"/>
</dbReference>
<evidence type="ECO:0000256" key="2">
    <source>
        <dbReference type="ARBA" id="ARBA00022898"/>
    </source>
</evidence>
<dbReference type="Gene3D" id="1.10.10.10">
    <property type="entry name" value="Winged helix-like DNA-binding domain superfamily/Winged helix DNA-binding domain"/>
    <property type="match status" value="1"/>
</dbReference>
<dbReference type="InterPro" id="IPR051446">
    <property type="entry name" value="HTH_trans_reg/aminotransferase"/>
</dbReference>
<dbReference type="GO" id="GO:0003677">
    <property type="term" value="F:DNA binding"/>
    <property type="evidence" value="ECO:0007669"/>
    <property type="project" value="UniProtKB-KW"/>
</dbReference>
<dbReference type="InterPro" id="IPR036390">
    <property type="entry name" value="WH_DNA-bd_sf"/>
</dbReference>
<dbReference type="AlphaFoldDB" id="B8CV20"/>
<dbReference type="PANTHER" id="PTHR46577:SF2">
    <property type="entry name" value="TRANSCRIPTIONAL REGULATORY PROTEIN"/>
    <property type="match status" value="1"/>
</dbReference>
<keyword evidence="8" id="KW-1185">Reference proteome</keyword>
<keyword evidence="7" id="KW-0032">Aminotransferase</keyword>
<dbReference type="SUPFAM" id="SSF53383">
    <property type="entry name" value="PLP-dependent transferases"/>
    <property type="match status" value="1"/>
</dbReference>
<dbReference type="Gene3D" id="3.40.640.10">
    <property type="entry name" value="Type I PLP-dependent aspartate aminotransferase-like (Major domain)"/>
    <property type="match status" value="1"/>
</dbReference>
<dbReference type="eggNOG" id="COG1167">
    <property type="taxonomic scope" value="Bacteria"/>
</dbReference>
<feature type="domain" description="HTH gntR-type" evidence="6">
    <location>
        <begin position="9"/>
        <end position="66"/>
    </location>
</feature>
<dbReference type="KEGG" id="swp:swp_4874"/>
<organism evidence="7 8">
    <name type="scientific">Shewanella piezotolerans (strain WP3 / JCM 13877)</name>
    <dbReference type="NCBI Taxonomy" id="225849"/>
    <lineage>
        <taxon>Bacteria</taxon>
        <taxon>Pseudomonadati</taxon>
        <taxon>Pseudomonadota</taxon>
        <taxon>Gammaproteobacteria</taxon>
        <taxon>Alteromonadales</taxon>
        <taxon>Shewanellaceae</taxon>
        <taxon>Shewanella</taxon>
    </lineage>
</organism>
<dbReference type="InterPro" id="IPR015422">
    <property type="entry name" value="PyrdxlP-dep_Trfase_small"/>
</dbReference>
<dbReference type="InterPro" id="IPR015421">
    <property type="entry name" value="PyrdxlP-dep_Trfase_major"/>
</dbReference>
<evidence type="ECO:0000256" key="3">
    <source>
        <dbReference type="ARBA" id="ARBA00023015"/>
    </source>
</evidence>
<dbReference type="HOGENOM" id="CLU_017584_0_0_6"/>
<dbReference type="OrthoDB" id="9804020at2"/>
<dbReference type="Gene3D" id="3.90.1150.10">
    <property type="entry name" value="Aspartate Aminotransferase, domain 1"/>
    <property type="match status" value="1"/>
</dbReference>
<keyword evidence="5" id="KW-0804">Transcription</keyword>
<proteinExistence type="inferred from homology"/>